<organism evidence="3 4">
    <name type="scientific">Natronobacterium texcoconense</name>
    <dbReference type="NCBI Taxonomy" id="1095778"/>
    <lineage>
        <taxon>Archaea</taxon>
        <taxon>Methanobacteriati</taxon>
        <taxon>Methanobacteriota</taxon>
        <taxon>Stenosarchaea group</taxon>
        <taxon>Halobacteria</taxon>
        <taxon>Halobacteriales</taxon>
        <taxon>Natrialbaceae</taxon>
        <taxon>Natronobacterium</taxon>
    </lineage>
</organism>
<feature type="domain" description="UspA" evidence="2">
    <location>
        <begin position="3"/>
        <end position="146"/>
    </location>
</feature>
<dbReference type="PANTHER" id="PTHR46268:SF6">
    <property type="entry name" value="UNIVERSAL STRESS PROTEIN UP12"/>
    <property type="match status" value="1"/>
</dbReference>
<name>A0A1H1CN62_NATTX</name>
<sequence length="152" mass="16247">MLIVAAVDRSDRAVTVVTRAAELADRYDAELHVVHVGDPTVDFTDVSEEALRTREAGAVNEIVENVQRNAAEVATNAANQVPGLEEFEAVGLVGEPAEVIRAYADEHDAEYIVVSGRKRRALGQALFGSVSQSLLLNADCPVVSVPHDATNL</sequence>
<dbReference type="RefSeq" id="WP_090379383.1">
    <property type="nucleotide sequence ID" value="NZ_FNLC01000001.1"/>
</dbReference>
<comment type="similarity">
    <text evidence="1">Belongs to the universal stress protein A family.</text>
</comment>
<evidence type="ECO:0000256" key="1">
    <source>
        <dbReference type="ARBA" id="ARBA00008791"/>
    </source>
</evidence>
<dbReference type="InterPro" id="IPR014729">
    <property type="entry name" value="Rossmann-like_a/b/a_fold"/>
</dbReference>
<reference evidence="4" key="1">
    <citation type="submission" date="2016-10" db="EMBL/GenBank/DDBJ databases">
        <authorList>
            <person name="Varghese N."/>
            <person name="Submissions S."/>
        </authorList>
    </citation>
    <scope>NUCLEOTIDE SEQUENCE [LARGE SCALE GENOMIC DNA]</scope>
    <source>
        <strain evidence="4">DSM 24767</strain>
    </source>
</reference>
<dbReference type="Proteomes" id="UP000198848">
    <property type="component" value="Unassembled WGS sequence"/>
</dbReference>
<gene>
    <name evidence="3" type="ORF">SAMN04489842_1464</name>
</gene>
<evidence type="ECO:0000313" key="3">
    <source>
        <dbReference type="EMBL" id="SDQ65489.1"/>
    </source>
</evidence>
<dbReference type="CDD" id="cd00293">
    <property type="entry name" value="USP-like"/>
    <property type="match status" value="1"/>
</dbReference>
<dbReference type="InterPro" id="IPR006016">
    <property type="entry name" value="UspA"/>
</dbReference>
<evidence type="ECO:0000313" key="4">
    <source>
        <dbReference type="Proteomes" id="UP000198848"/>
    </source>
</evidence>
<dbReference type="AlphaFoldDB" id="A0A1H1CN62"/>
<dbReference type="EMBL" id="FNLC01000001">
    <property type="protein sequence ID" value="SDQ65489.1"/>
    <property type="molecule type" value="Genomic_DNA"/>
</dbReference>
<protein>
    <submittedName>
        <fullName evidence="3">Nucleotide-binding universal stress protein, UspA family</fullName>
    </submittedName>
</protein>
<proteinExistence type="inferred from homology"/>
<accession>A0A1H1CN62</accession>
<dbReference type="SUPFAM" id="SSF52402">
    <property type="entry name" value="Adenine nucleotide alpha hydrolases-like"/>
    <property type="match status" value="1"/>
</dbReference>
<dbReference type="OrthoDB" id="307404at2157"/>
<dbReference type="PANTHER" id="PTHR46268">
    <property type="entry name" value="STRESS RESPONSE PROTEIN NHAX"/>
    <property type="match status" value="1"/>
</dbReference>
<evidence type="ECO:0000259" key="2">
    <source>
        <dbReference type="Pfam" id="PF00582"/>
    </source>
</evidence>
<keyword evidence="4" id="KW-1185">Reference proteome</keyword>
<dbReference type="Gene3D" id="3.40.50.620">
    <property type="entry name" value="HUPs"/>
    <property type="match status" value="1"/>
</dbReference>
<dbReference type="Pfam" id="PF00582">
    <property type="entry name" value="Usp"/>
    <property type="match status" value="1"/>
</dbReference>